<reference evidence="2" key="1">
    <citation type="submission" date="2020-11" db="EMBL/GenBank/DDBJ databases">
        <title>Nocardioides sp. CBS4Y-1, whole genome shotgun sequence.</title>
        <authorList>
            <person name="Tuo L."/>
        </authorList>
    </citation>
    <scope>NUCLEOTIDE SEQUENCE</scope>
    <source>
        <strain evidence="2">CBS4Y-1</strain>
    </source>
</reference>
<feature type="region of interest" description="Disordered" evidence="1">
    <location>
        <begin position="127"/>
        <end position="148"/>
    </location>
</feature>
<dbReference type="Proteomes" id="UP000656804">
    <property type="component" value="Unassembled WGS sequence"/>
</dbReference>
<organism evidence="2 3">
    <name type="scientific">Nocardioides acrostichi</name>
    <dbReference type="NCBI Taxonomy" id="2784339"/>
    <lineage>
        <taxon>Bacteria</taxon>
        <taxon>Bacillati</taxon>
        <taxon>Actinomycetota</taxon>
        <taxon>Actinomycetes</taxon>
        <taxon>Propionibacteriales</taxon>
        <taxon>Nocardioidaceae</taxon>
        <taxon>Nocardioides</taxon>
    </lineage>
</organism>
<keyword evidence="3" id="KW-1185">Reference proteome</keyword>
<feature type="region of interest" description="Disordered" evidence="1">
    <location>
        <begin position="1"/>
        <end position="20"/>
    </location>
</feature>
<dbReference type="AlphaFoldDB" id="A0A930V4S4"/>
<evidence type="ECO:0000313" key="3">
    <source>
        <dbReference type="Proteomes" id="UP000656804"/>
    </source>
</evidence>
<name>A0A930V4S4_9ACTN</name>
<dbReference type="RefSeq" id="WP_194505233.1">
    <property type="nucleotide sequence ID" value="NZ_JADIVZ010000017.1"/>
</dbReference>
<protein>
    <submittedName>
        <fullName evidence="2">Uncharacterized protein</fullName>
    </submittedName>
</protein>
<sequence length="273" mass="29851">MTTTLIAASGKPSAGDTTEPLSWEAPAFPDYPTHLELGTVANPALREVLAHFASEREPELWLSETTPGVVCLRREVSQSVDQRIRLFISGSTSDPHQLAPVLRWLASTTGQLLQSDEEALAVLGRGASPGEHELGQVSEETAAKSDVPSRETGVVDVVQWLAQQLGVPDGDILQAAKIKRRNWHNWKNGSSPRLETQGQLWALLNSVRSLGELFDGSPAGWFQEGGPERRALLTSGRHRKLVQEALLEASLRGEFTDESSRRRRKKSAAGFYG</sequence>
<dbReference type="EMBL" id="JADIVZ010000017">
    <property type="protein sequence ID" value="MBF4163979.1"/>
    <property type="molecule type" value="Genomic_DNA"/>
</dbReference>
<proteinExistence type="predicted"/>
<gene>
    <name evidence="2" type="ORF">ISG29_20105</name>
</gene>
<accession>A0A930V4S4</accession>
<comment type="caution">
    <text evidence="2">The sequence shown here is derived from an EMBL/GenBank/DDBJ whole genome shotgun (WGS) entry which is preliminary data.</text>
</comment>
<evidence type="ECO:0000313" key="2">
    <source>
        <dbReference type="EMBL" id="MBF4163979.1"/>
    </source>
</evidence>
<evidence type="ECO:0000256" key="1">
    <source>
        <dbReference type="SAM" id="MobiDB-lite"/>
    </source>
</evidence>